<evidence type="ECO:0000313" key="3">
    <source>
        <dbReference type="Proteomes" id="UP000572817"/>
    </source>
</evidence>
<keyword evidence="1" id="KW-0732">Signal</keyword>
<evidence type="ECO:0000313" key="2">
    <source>
        <dbReference type="EMBL" id="KAF4310337.1"/>
    </source>
</evidence>
<accession>A0A8H4IZX5</accession>
<dbReference type="Proteomes" id="UP000572817">
    <property type="component" value="Unassembled WGS sequence"/>
</dbReference>
<gene>
    <name evidence="2" type="ORF">GTA08_BOTSDO02520</name>
</gene>
<sequence length="225" mass="24779">MKILDFFLVFLLTLVSSASATWKGQVVNKCSFPIWAKTTKQFDNNHDGKLDSPMVKVNADGGTYNAAYDPVYGDSEAGEAHGVTAKLEKEADATFTTGHVYQIEWTPYWYQDPNQPVVSADISVVDGNPFTSSPRKLEVLGTDGKLVNIEKCSPRTQGEPRANSVFCAANDKSCLYEWQKNHALQAYLDGIKSHECPPMNSDPKCSHPIECNVTMSGTVRFTLCA</sequence>
<name>A0A8H4IZX5_9PEZI</name>
<proteinExistence type="predicted"/>
<reference evidence="2" key="1">
    <citation type="submission" date="2020-04" db="EMBL/GenBank/DDBJ databases">
        <title>Genome Assembly and Annotation of Botryosphaeria dothidea sdau 11-99, a Latent Pathogen of Apple Fruit Ring Rot in China.</title>
        <authorList>
            <person name="Yu C."/>
            <person name="Diao Y."/>
            <person name="Lu Q."/>
            <person name="Zhao J."/>
            <person name="Cui S."/>
            <person name="Peng C."/>
            <person name="He B."/>
            <person name="Liu H."/>
        </authorList>
    </citation>
    <scope>NUCLEOTIDE SEQUENCE [LARGE SCALE GENOMIC DNA]</scope>
    <source>
        <strain evidence="2">Sdau11-99</strain>
    </source>
</reference>
<keyword evidence="3" id="KW-1185">Reference proteome</keyword>
<dbReference type="AlphaFoldDB" id="A0A8H4IZX5"/>
<organism evidence="2 3">
    <name type="scientific">Botryosphaeria dothidea</name>
    <dbReference type="NCBI Taxonomy" id="55169"/>
    <lineage>
        <taxon>Eukaryota</taxon>
        <taxon>Fungi</taxon>
        <taxon>Dikarya</taxon>
        <taxon>Ascomycota</taxon>
        <taxon>Pezizomycotina</taxon>
        <taxon>Dothideomycetes</taxon>
        <taxon>Dothideomycetes incertae sedis</taxon>
        <taxon>Botryosphaeriales</taxon>
        <taxon>Botryosphaeriaceae</taxon>
        <taxon>Botryosphaeria</taxon>
    </lineage>
</organism>
<dbReference type="OrthoDB" id="3682664at2759"/>
<protein>
    <recommendedName>
        <fullName evidence="4">Osmotin, thaumatin-like protein</fullName>
    </recommendedName>
</protein>
<evidence type="ECO:0008006" key="4">
    <source>
        <dbReference type="Google" id="ProtNLM"/>
    </source>
</evidence>
<feature type="chain" id="PRO_5034998180" description="Osmotin, thaumatin-like protein" evidence="1">
    <location>
        <begin position="21"/>
        <end position="225"/>
    </location>
</feature>
<dbReference type="EMBL" id="WWBZ02000016">
    <property type="protein sequence ID" value="KAF4310337.1"/>
    <property type="molecule type" value="Genomic_DNA"/>
</dbReference>
<evidence type="ECO:0000256" key="1">
    <source>
        <dbReference type="SAM" id="SignalP"/>
    </source>
</evidence>
<feature type="signal peptide" evidence="1">
    <location>
        <begin position="1"/>
        <end position="20"/>
    </location>
</feature>
<comment type="caution">
    <text evidence="2">The sequence shown here is derived from an EMBL/GenBank/DDBJ whole genome shotgun (WGS) entry which is preliminary data.</text>
</comment>